<feature type="compositionally biased region" description="Basic and acidic residues" evidence="1">
    <location>
        <begin position="198"/>
        <end position="209"/>
    </location>
</feature>
<evidence type="ECO:0000256" key="1">
    <source>
        <dbReference type="SAM" id="MobiDB-lite"/>
    </source>
</evidence>
<sequence>MSFKSATRLSTRLASRRAATTIQPASRRHASTESAKKSGDTQWIIGSAVVFGSLGAFLLYPSRAQAHSFVHDTTHAATRAEINDSAPTVSQGEQVNATDSLKYSPKSEKPEDAHKQSVKSAADLPVKKDEAKTLPSYAIENPDLKPENKSGGSNANETAKNQHQSSGSGSGSKSETDSDNSSQAESANKQSGSGQVQDSHDAGKEHEHGSASSSLKSAGSSLKSAGSSVAGFFGGSGSSKSKSETDSDNSKQAETANKQSGSGQVQDSHGAGKEHGEDDNPEQASGKENGEPTQKEIKDSILRAERTNTPKAAMSEEAKGHDTQAQQ</sequence>
<organism evidence="2 3">
    <name type="scientific">Kwoniella shivajii</name>
    <dbReference type="NCBI Taxonomy" id="564305"/>
    <lineage>
        <taxon>Eukaryota</taxon>
        <taxon>Fungi</taxon>
        <taxon>Dikarya</taxon>
        <taxon>Basidiomycota</taxon>
        <taxon>Agaricomycotina</taxon>
        <taxon>Tremellomycetes</taxon>
        <taxon>Tremellales</taxon>
        <taxon>Cryptococcaceae</taxon>
        <taxon>Kwoniella</taxon>
    </lineage>
</organism>
<dbReference type="GeneID" id="87959830"/>
<evidence type="ECO:0000313" key="3">
    <source>
        <dbReference type="Proteomes" id="UP001329825"/>
    </source>
</evidence>
<feature type="compositionally biased region" description="Basic and acidic residues" evidence="1">
    <location>
        <begin position="288"/>
        <end position="327"/>
    </location>
</feature>
<feature type="region of interest" description="Disordered" evidence="1">
    <location>
        <begin position="83"/>
        <end position="327"/>
    </location>
</feature>
<evidence type="ECO:0000313" key="2">
    <source>
        <dbReference type="EMBL" id="WRT70702.1"/>
    </source>
</evidence>
<name>A0ABZ1D9E3_9TREE</name>
<protein>
    <submittedName>
        <fullName evidence="2">Uncharacterized protein</fullName>
    </submittedName>
</protein>
<reference evidence="2 3" key="1">
    <citation type="submission" date="2024-01" db="EMBL/GenBank/DDBJ databases">
        <title>Comparative genomics of Cryptococcus and Kwoniella reveals pathogenesis evolution and contrasting modes of karyotype evolution via chromosome fusion or intercentromeric recombination.</title>
        <authorList>
            <person name="Coelho M.A."/>
            <person name="David-Palma M."/>
            <person name="Shea T."/>
            <person name="Bowers K."/>
            <person name="McGinley-Smith S."/>
            <person name="Mohammad A.W."/>
            <person name="Gnirke A."/>
            <person name="Yurkov A.M."/>
            <person name="Nowrousian M."/>
            <person name="Sun S."/>
            <person name="Cuomo C.A."/>
            <person name="Heitman J."/>
        </authorList>
    </citation>
    <scope>NUCLEOTIDE SEQUENCE [LARGE SCALE GENOMIC DNA]</scope>
    <source>
        <strain evidence="2">CBS 11374</strain>
    </source>
</reference>
<feature type="compositionally biased region" description="Polar residues" evidence="1">
    <location>
        <begin position="150"/>
        <end position="164"/>
    </location>
</feature>
<feature type="compositionally biased region" description="Basic and acidic residues" evidence="1">
    <location>
        <begin position="241"/>
        <end position="251"/>
    </location>
</feature>
<dbReference type="RefSeq" id="XP_062795441.1">
    <property type="nucleotide sequence ID" value="XM_062939390.1"/>
</dbReference>
<keyword evidence="3" id="KW-1185">Reference proteome</keyword>
<feature type="region of interest" description="Disordered" evidence="1">
    <location>
        <begin position="1"/>
        <end position="38"/>
    </location>
</feature>
<feature type="compositionally biased region" description="Polar residues" evidence="1">
    <location>
        <begin position="252"/>
        <end position="267"/>
    </location>
</feature>
<feature type="compositionally biased region" description="Low complexity" evidence="1">
    <location>
        <begin position="210"/>
        <end position="231"/>
    </location>
</feature>
<dbReference type="Proteomes" id="UP001329825">
    <property type="component" value="Chromosome 11"/>
</dbReference>
<feature type="compositionally biased region" description="Basic and acidic residues" evidence="1">
    <location>
        <begin position="105"/>
        <end position="115"/>
    </location>
</feature>
<feature type="compositionally biased region" description="Polar residues" evidence="1">
    <location>
        <begin position="85"/>
        <end position="101"/>
    </location>
</feature>
<gene>
    <name evidence="2" type="ORF">IL334_007700</name>
</gene>
<feature type="compositionally biased region" description="Low complexity" evidence="1">
    <location>
        <begin position="1"/>
        <end position="21"/>
    </location>
</feature>
<dbReference type="EMBL" id="CP141891">
    <property type="protein sequence ID" value="WRT70702.1"/>
    <property type="molecule type" value="Genomic_DNA"/>
</dbReference>
<feature type="compositionally biased region" description="Polar residues" evidence="1">
    <location>
        <begin position="179"/>
        <end position="197"/>
    </location>
</feature>
<proteinExistence type="predicted"/>
<accession>A0ABZ1D9E3</accession>